<keyword evidence="1" id="KW-0812">Transmembrane</keyword>
<dbReference type="Proteomes" id="UP000324832">
    <property type="component" value="Unassembled WGS sequence"/>
</dbReference>
<evidence type="ECO:0000256" key="1">
    <source>
        <dbReference type="SAM" id="Phobius"/>
    </source>
</evidence>
<feature type="transmembrane region" description="Helical" evidence="1">
    <location>
        <begin position="367"/>
        <end position="385"/>
    </location>
</feature>
<dbReference type="PANTHER" id="PTHR37159:SF1">
    <property type="entry name" value="GH11867P"/>
    <property type="match status" value="1"/>
</dbReference>
<sequence>MVRRGRFTMDEFIDGLLNQKDATEQPSDTQKPEDITMRIPEWYDEKLYNKGRHFYWNNCFQFSSSMLVGLVAVFSVPSILRVLISSRRSNSIFTSYKRYLSTVLHTISWFEHDLKPGTVSWRSLMTVRSRHLKASIASKMKGQGIISQRDLALTQFGFFGFAMLKPDKFGIRQLEPGDWEAYNHFWRTIGYVIGLEDKYNICRKNFEETRAVCKIILERVFTPCLDVVPEGFEHMTRTMLDSMRYVNPTIDVEALLYWTKYLAGVPGYIYSEGERAELQDTLRAKLKGRSNDIGVDTAELLLSKPAIEISPRTPRLIYLQDYETIESIPEYQRLDLTGRYKLTFNYILGSLYTSFIFRWFINLNFFQALFLMKYLPYLAFFKFGITASYVNIFKEDPVDDTVPKPNSEYTKPRQRKPFYKEILSFLW</sequence>
<dbReference type="EMBL" id="FZQP02001338">
    <property type="protein sequence ID" value="VVC92593.1"/>
    <property type="molecule type" value="Genomic_DNA"/>
</dbReference>
<feature type="transmembrane region" description="Helical" evidence="1">
    <location>
        <begin position="342"/>
        <end position="361"/>
    </location>
</feature>
<feature type="transmembrane region" description="Helical" evidence="1">
    <location>
        <begin position="62"/>
        <end position="84"/>
    </location>
</feature>
<accession>A0A5E4Q2Y5</accession>
<dbReference type="AlphaFoldDB" id="A0A5E4Q2Y5"/>
<keyword evidence="1" id="KW-0472">Membrane</keyword>
<organism evidence="2 3">
    <name type="scientific">Leptidea sinapis</name>
    <dbReference type="NCBI Taxonomy" id="189913"/>
    <lineage>
        <taxon>Eukaryota</taxon>
        <taxon>Metazoa</taxon>
        <taxon>Ecdysozoa</taxon>
        <taxon>Arthropoda</taxon>
        <taxon>Hexapoda</taxon>
        <taxon>Insecta</taxon>
        <taxon>Pterygota</taxon>
        <taxon>Neoptera</taxon>
        <taxon>Endopterygota</taxon>
        <taxon>Lepidoptera</taxon>
        <taxon>Glossata</taxon>
        <taxon>Ditrysia</taxon>
        <taxon>Papilionoidea</taxon>
        <taxon>Pieridae</taxon>
        <taxon>Dismorphiinae</taxon>
        <taxon>Leptidea</taxon>
    </lineage>
</organism>
<keyword evidence="1" id="KW-1133">Transmembrane helix</keyword>
<evidence type="ECO:0000313" key="2">
    <source>
        <dbReference type="EMBL" id="VVC92593.1"/>
    </source>
</evidence>
<keyword evidence="3" id="KW-1185">Reference proteome</keyword>
<reference evidence="2 3" key="1">
    <citation type="submission" date="2017-07" db="EMBL/GenBank/DDBJ databases">
        <authorList>
            <person name="Talla V."/>
            <person name="Backstrom N."/>
        </authorList>
    </citation>
    <scope>NUCLEOTIDE SEQUENCE [LARGE SCALE GENOMIC DNA]</scope>
</reference>
<name>A0A5E4Q2Y5_9NEOP</name>
<dbReference type="PANTHER" id="PTHR37159">
    <property type="entry name" value="GH11867P"/>
    <property type="match status" value="1"/>
</dbReference>
<evidence type="ECO:0000313" key="3">
    <source>
        <dbReference type="Proteomes" id="UP000324832"/>
    </source>
</evidence>
<proteinExistence type="predicted"/>
<protein>
    <submittedName>
        <fullName evidence="2">Uncharacterized protein</fullName>
    </submittedName>
</protein>
<gene>
    <name evidence="2" type="ORF">LSINAPIS_LOCUS4999</name>
</gene>